<keyword evidence="3" id="KW-0436">Ligase</keyword>
<dbReference type="SUPFAM" id="SSF51246">
    <property type="entry name" value="Rudiment single hybrid motif"/>
    <property type="match status" value="1"/>
</dbReference>
<evidence type="ECO:0000313" key="13">
    <source>
        <dbReference type="Proteomes" id="UP000746595"/>
    </source>
</evidence>
<evidence type="ECO:0000256" key="8">
    <source>
        <dbReference type="SAM" id="MobiDB-lite"/>
    </source>
</evidence>
<dbReference type="Gene3D" id="2.40.50.100">
    <property type="match status" value="1"/>
</dbReference>
<dbReference type="InterPro" id="IPR050856">
    <property type="entry name" value="Biotin_carboxylase_complex"/>
</dbReference>
<keyword evidence="5 7" id="KW-0067">ATP-binding</keyword>
<comment type="cofactor">
    <cofactor evidence="1">
        <name>biotin</name>
        <dbReference type="ChEBI" id="CHEBI:57586"/>
    </cofactor>
</comment>
<comment type="caution">
    <text evidence="12">The sequence shown here is derived from an EMBL/GenBank/DDBJ whole genome shotgun (WGS) entry which is preliminary data.</text>
</comment>
<proteinExistence type="predicted"/>
<dbReference type="InterPro" id="IPR013815">
    <property type="entry name" value="ATP_grasp_subdomain_1"/>
</dbReference>
<feature type="domain" description="Biotin carboxylation" evidence="11">
    <location>
        <begin position="3"/>
        <end position="446"/>
    </location>
</feature>
<dbReference type="PANTHER" id="PTHR18866:SF33">
    <property type="entry name" value="METHYLCROTONOYL-COA CARBOXYLASE SUBUNIT ALPHA, MITOCHONDRIAL-RELATED"/>
    <property type="match status" value="1"/>
</dbReference>
<dbReference type="PROSITE" id="PS50968">
    <property type="entry name" value="BIOTINYL_LIPOYL"/>
    <property type="match status" value="1"/>
</dbReference>
<dbReference type="EMBL" id="JAAWVT010000005">
    <property type="protein sequence ID" value="NKG21489.1"/>
    <property type="molecule type" value="Genomic_DNA"/>
</dbReference>
<dbReference type="Pfam" id="PF02785">
    <property type="entry name" value="Biotin_carb_C"/>
    <property type="match status" value="1"/>
</dbReference>
<dbReference type="InterPro" id="IPR001882">
    <property type="entry name" value="Biotin_BS"/>
</dbReference>
<feature type="domain" description="Lipoyl-binding" evidence="9">
    <location>
        <begin position="512"/>
        <end position="588"/>
    </location>
</feature>
<dbReference type="Pfam" id="PF02786">
    <property type="entry name" value="CPSase_L_D2"/>
    <property type="match status" value="1"/>
</dbReference>
<dbReference type="Gene3D" id="3.30.1490.20">
    <property type="entry name" value="ATP-grasp fold, A domain"/>
    <property type="match status" value="1"/>
</dbReference>
<accession>A0ABX1G671</accession>
<dbReference type="Pfam" id="PF00364">
    <property type="entry name" value="Biotin_lipoyl"/>
    <property type="match status" value="1"/>
</dbReference>
<keyword evidence="6" id="KW-0092">Biotin</keyword>
<dbReference type="PROSITE" id="PS50975">
    <property type="entry name" value="ATP_GRASP"/>
    <property type="match status" value="1"/>
</dbReference>
<dbReference type="InterPro" id="IPR011053">
    <property type="entry name" value="Single_hybrid_motif"/>
</dbReference>
<dbReference type="RefSeq" id="WP_168152286.1">
    <property type="nucleotide sequence ID" value="NZ_JAAWVT010000005.1"/>
</dbReference>
<dbReference type="InterPro" id="IPR005479">
    <property type="entry name" value="CPAse_ATP-bd"/>
</dbReference>
<feature type="domain" description="ATP-grasp" evidence="10">
    <location>
        <begin position="122"/>
        <end position="319"/>
    </location>
</feature>
<sequence length="589" mass="62186">MSQLTKVLIANRGEIAVRIIRAARDEGIGSVAVYADPDRDALHSRLADEAYALGGSTAAESYLDIDKIIDVAKRSGADAVHPGYGFLAENAGFAQAVIDAGMTWIGPSPAAIDQLGDKVQARHLAEKVGAPLVPGTKNPVESTEEVLAFADTHGLPLAIKAAYGGGGRGIKVVRNREEIPELYESAVREAIAAFGRGECFVERFLDAPRHVETQCLADAHGNVVVISTRDCSLQRRNQKLVEEAPAPFLTQEQTERLYNASKAILREANYVGAGTCEFLVAQDGVISFLEVNTRLQVEHTVSEEVSGIDLVREQFRLARGEALGYEDPEIRGHSFEFRINGEDAGRGFMPAPGTITTMALPTGPGVRIDSGVEAGETVSGNFDSMIAKLIVTGATRDQAAARARRALAEFQIEGMPTVLPFHRAVMADPAFVPAAGAFTVHTRWIETEFDNQIPAWDPATAGTPGEDTERQAITVEVGGKRLEVVLPASMGTVSASGNGKTRKKKRSTSRSTAAAATSGADLISPMQGTIVKVAVAEGDIVAEGDLIVVLEAMKMEQPLTAHCAGVVSGLSAVPGDTVSAGAVLASIGE</sequence>
<protein>
    <recommendedName>
        <fullName evidence="2">biotin carboxylase</fullName>
        <ecNumber evidence="2">6.3.4.14</ecNumber>
    </recommendedName>
</protein>
<dbReference type="InterPro" id="IPR005481">
    <property type="entry name" value="BC-like_N"/>
</dbReference>
<dbReference type="InterPro" id="IPR016185">
    <property type="entry name" value="PreATP-grasp_dom_sf"/>
</dbReference>
<evidence type="ECO:0000313" key="12">
    <source>
        <dbReference type="EMBL" id="NKG21489.1"/>
    </source>
</evidence>
<dbReference type="InterPro" id="IPR000089">
    <property type="entry name" value="Biotin_lipoyl"/>
</dbReference>
<dbReference type="InterPro" id="IPR011764">
    <property type="entry name" value="Biotin_carboxylation_dom"/>
</dbReference>
<dbReference type="Gene3D" id="3.30.470.20">
    <property type="entry name" value="ATP-grasp fold, B domain"/>
    <property type="match status" value="1"/>
</dbReference>
<dbReference type="PROSITE" id="PS50979">
    <property type="entry name" value="BC"/>
    <property type="match status" value="1"/>
</dbReference>
<evidence type="ECO:0000256" key="2">
    <source>
        <dbReference type="ARBA" id="ARBA00013263"/>
    </source>
</evidence>
<dbReference type="EC" id="6.3.4.14" evidence="2"/>
<name>A0ABX1G671_9MICC</name>
<gene>
    <name evidence="12" type="ORF">HED64_12325</name>
</gene>
<dbReference type="SUPFAM" id="SSF56059">
    <property type="entry name" value="Glutathione synthetase ATP-binding domain-like"/>
    <property type="match status" value="1"/>
</dbReference>
<dbReference type="Gene3D" id="3.40.50.20">
    <property type="match status" value="1"/>
</dbReference>
<evidence type="ECO:0000259" key="10">
    <source>
        <dbReference type="PROSITE" id="PS50975"/>
    </source>
</evidence>
<evidence type="ECO:0000256" key="7">
    <source>
        <dbReference type="PROSITE-ProRule" id="PRU00409"/>
    </source>
</evidence>
<dbReference type="SUPFAM" id="SSF52440">
    <property type="entry name" value="PreATP-grasp domain"/>
    <property type="match status" value="1"/>
</dbReference>
<keyword evidence="13" id="KW-1185">Reference proteome</keyword>
<dbReference type="SMART" id="SM00878">
    <property type="entry name" value="Biotin_carb_C"/>
    <property type="match status" value="1"/>
</dbReference>
<evidence type="ECO:0000256" key="6">
    <source>
        <dbReference type="ARBA" id="ARBA00023267"/>
    </source>
</evidence>
<dbReference type="Pfam" id="PF00289">
    <property type="entry name" value="Biotin_carb_N"/>
    <property type="match status" value="1"/>
</dbReference>
<dbReference type="CDD" id="cd06850">
    <property type="entry name" value="biotinyl_domain"/>
    <property type="match status" value="1"/>
</dbReference>
<evidence type="ECO:0000259" key="11">
    <source>
        <dbReference type="PROSITE" id="PS50979"/>
    </source>
</evidence>
<dbReference type="InterPro" id="IPR011054">
    <property type="entry name" value="Rudment_hybrid_motif"/>
</dbReference>
<dbReference type="PANTHER" id="PTHR18866">
    <property type="entry name" value="CARBOXYLASE:PYRUVATE/ACETYL-COA/PROPIONYL-COA CARBOXYLASE"/>
    <property type="match status" value="1"/>
</dbReference>
<keyword evidence="4 7" id="KW-0547">Nucleotide-binding</keyword>
<dbReference type="Proteomes" id="UP000746595">
    <property type="component" value="Unassembled WGS sequence"/>
</dbReference>
<evidence type="ECO:0000256" key="4">
    <source>
        <dbReference type="ARBA" id="ARBA00022741"/>
    </source>
</evidence>
<reference evidence="12 13" key="1">
    <citation type="submission" date="2020-04" db="EMBL/GenBank/DDBJ databases">
        <title>Paeniglutamicibacter sp. ANT13_2, a novel actinomycete isolated from sediment in Antarctica.</title>
        <authorList>
            <person name="Sakdapetsiri C."/>
            <person name="Pinyakong O."/>
        </authorList>
    </citation>
    <scope>NUCLEOTIDE SEQUENCE [LARGE SCALE GENOMIC DNA]</scope>
    <source>
        <strain evidence="12 13">ANT13_2</strain>
    </source>
</reference>
<feature type="region of interest" description="Disordered" evidence="8">
    <location>
        <begin position="491"/>
        <end position="517"/>
    </location>
</feature>
<evidence type="ECO:0000256" key="1">
    <source>
        <dbReference type="ARBA" id="ARBA00001953"/>
    </source>
</evidence>
<dbReference type="SUPFAM" id="SSF51230">
    <property type="entry name" value="Single hybrid motif"/>
    <property type="match status" value="1"/>
</dbReference>
<evidence type="ECO:0000256" key="3">
    <source>
        <dbReference type="ARBA" id="ARBA00022598"/>
    </source>
</evidence>
<organism evidence="12 13">
    <name type="scientific">Paeniglutamicibacter terrestris</name>
    <dbReference type="NCBI Taxonomy" id="2723403"/>
    <lineage>
        <taxon>Bacteria</taxon>
        <taxon>Bacillati</taxon>
        <taxon>Actinomycetota</taxon>
        <taxon>Actinomycetes</taxon>
        <taxon>Micrococcales</taxon>
        <taxon>Micrococcaceae</taxon>
        <taxon>Paeniglutamicibacter</taxon>
    </lineage>
</organism>
<dbReference type="InterPro" id="IPR011761">
    <property type="entry name" value="ATP-grasp"/>
</dbReference>
<dbReference type="InterPro" id="IPR005482">
    <property type="entry name" value="Biotin_COase_C"/>
</dbReference>
<dbReference type="PROSITE" id="PS00867">
    <property type="entry name" value="CPSASE_2"/>
    <property type="match status" value="1"/>
</dbReference>
<dbReference type="PROSITE" id="PS00188">
    <property type="entry name" value="BIOTIN"/>
    <property type="match status" value="1"/>
</dbReference>
<evidence type="ECO:0000256" key="5">
    <source>
        <dbReference type="ARBA" id="ARBA00022840"/>
    </source>
</evidence>
<evidence type="ECO:0000259" key="9">
    <source>
        <dbReference type="PROSITE" id="PS50968"/>
    </source>
</evidence>